<dbReference type="Pfam" id="PF00069">
    <property type="entry name" value="Pkinase"/>
    <property type="match status" value="1"/>
</dbReference>
<evidence type="ECO:0000259" key="6">
    <source>
        <dbReference type="PROSITE" id="PS50011"/>
    </source>
</evidence>
<dbReference type="InterPro" id="IPR000719">
    <property type="entry name" value="Prot_kinase_dom"/>
</dbReference>
<dbReference type="SMART" id="SM00220">
    <property type="entry name" value="S_TKc"/>
    <property type="match status" value="1"/>
</dbReference>
<dbReference type="PROSITE" id="PS50011">
    <property type="entry name" value="PROTEIN_KINASE_DOM"/>
    <property type="match status" value="1"/>
</dbReference>
<keyword evidence="2" id="KW-0547">Nucleotide-binding</keyword>
<dbReference type="InterPro" id="IPR011009">
    <property type="entry name" value="Kinase-like_dom_sf"/>
</dbReference>
<dbReference type="GO" id="GO:0005524">
    <property type="term" value="F:ATP binding"/>
    <property type="evidence" value="ECO:0007669"/>
    <property type="project" value="UniProtKB-KW"/>
</dbReference>
<dbReference type="NCBIfam" id="TIGR00229">
    <property type="entry name" value="sensory_box"/>
    <property type="match status" value="1"/>
</dbReference>
<evidence type="ECO:0000256" key="3">
    <source>
        <dbReference type="ARBA" id="ARBA00022777"/>
    </source>
</evidence>
<dbReference type="Proteomes" id="UP000324479">
    <property type="component" value="Unassembled WGS sequence"/>
</dbReference>
<organism evidence="8 9">
    <name type="scientific">Roseiconus nitratireducens</name>
    <dbReference type="NCBI Taxonomy" id="2605748"/>
    <lineage>
        <taxon>Bacteria</taxon>
        <taxon>Pseudomonadati</taxon>
        <taxon>Planctomycetota</taxon>
        <taxon>Planctomycetia</taxon>
        <taxon>Pirellulales</taxon>
        <taxon>Pirellulaceae</taxon>
        <taxon>Roseiconus</taxon>
    </lineage>
</organism>
<dbReference type="PANTHER" id="PTHR43289:SF6">
    <property type="entry name" value="SERINE_THREONINE-PROTEIN KINASE NEKL-3"/>
    <property type="match status" value="1"/>
</dbReference>
<dbReference type="InterPro" id="IPR013655">
    <property type="entry name" value="PAS_fold_3"/>
</dbReference>
<dbReference type="CDD" id="cd00130">
    <property type="entry name" value="PAS"/>
    <property type="match status" value="1"/>
</dbReference>
<accession>A0A5M6DHZ1</accession>
<dbReference type="CDD" id="cd14014">
    <property type="entry name" value="STKc_PknB_like"/>
    <property type="match status" value="1"/>
</dbReference>
<dbReference type="Pfam" id="PF08447">
    <property type="entry name" value="PAS_3"/>
    <property type="match status" value="1"/>
</dbReference>
<dbReference type="GO" id="GO:0004674">
    <property type="term" value="F:protein serine/threonine kinase activity"/>
    <property type="evidence" value="ECO:0007669"/>
    <property type="project" value="TreeGrafter"/>
</dbReference>
<dbReference type="SUPFAM" id="SSF56112">
    <property type="entry name" value="Protein kinase-like (PK-like)"/>
    <property type="match status" value="1"/>
</dbReference>
<feature type="domain" description="PAS" evidence="7">
    <location>
        <begin position="527"/>
        <end position="597"/>
    </location>
</feature>
<evidence type="ECO:0000256" key="4">
    <source>
        <dbReference type="ARBA" id="ARBA00022840"/>
    </source>
</evidence>
<keyword evidence="1" id="KW-0808">Transferase</keyword>
<evidence type="ECO:0000259" key="7">
    <source>
        <dbReference type="PROSITE" id="PS50112"/>
    </source>
</evidence>
<dbReference type="PROSITE" id="PS00108">
    <property type="entry name" value="PROTEIN_KINASE_ST"/>
    <property type="match status" value="1"/>
</dbReference>
<keyword evidence="3 8" id="KW-0418">Kinase</keyword>
<sequence length="638" mass="71539">MSTKNFDVGKIFFAWKCRRPRLMKRRRQLVLRQVRRRCLPNRNGKVVLNHHRKQGSQRPSERPGVRRFGQVRLGQICPRTHSDKKWSFWRDLLEGEANSLIKFGVGSSESPDRNDFDDALLRPPPDPSFYFRRIVAPAGVQCVALRSQGGAAMSDPAPNEERKRRIRAKFAKRRGPGSTPGEIPGGDFHGEDSWSGERTTVLLGGSSDTEDMEFLDERQPVALQATSHYEVIEKIARGGMGIVYRARDRELNRDVAVKVLRPELVGNENLARRFTNEARVMSFLQHPAIPPIYQCGVCCDGRPYHVMKLVMGETLSDRLATSQGPGTRLGSVLNVFAVVCQTLAYTHSHGVLHLDIKPSNVMVGEFGEIHLMDWGLARVVDGNRKASNPSHDPASVESAESTDSESLVLHAPSYSTIRGTPAYMSPEQAKALPVDTRTDVFGLGATLCKILTGFPPYTGKNLQQVFSRAGRAKLDQAMQRLDRCIAEPSLVRLAKHCLAPNPNDRPTDASEVASEMSDYHESALEQLESDMDRFFELSLDLFCIAGFDGVFKRINSNFPRVLGYTEHDLISRPFIDFVHQDDRAKTMAVMAVLLDGKPVVRFRNRYWTANGHCKTLEWTAKAILDEQIIFAVARDVTE</sequence>
<dbReference type="PROSITE" id="PS50112">
    <property type="entry name" value="PAS"/>
    <property type="match status" value="1"/>
</dbReference>
<reference evidence="8 9" key="1">
    <citation type="submission" date="2019-08" db="EMBL/GenBank/DDBJ databases">
        <authorList>
            <person name="Dhanesh K."/>
            <person name="Kumar G."/>
            <person name="Sasikala C."/>
            <person name="Venkata Ramana C."/>
        </authorList>
    </citation>
    <scope>NUCLEOTIDE SEQUENCE [LARGE SCALE GENOMIC DNA]</scope>
    <source>
        <strain evidence="8 9">JC645</strain>
    </source>
</reference>
<evidence type="ECO:0000256" key="5">
    <source>
        <dbReference type="SAM" id="MobiDB-lite"/>
    </source>
</evidence>
<dbReference type="InterPro" id="IPR035965">
    <property type="entry name" value="PAS-like_dom_sf"/>
</dbReference>
<dbReference type="SUPFAM" id="SSF55785">
    <property type="entry name" value="PYP-like sensor domain (PAS domain)"/>
    <property type="match status" value="1"/>
</dbReference>
<evidence type="ECO:0000313" key="9">
    <source>
        <dbReference type="Proteomes" id="UP000324479"/>
    </source>
</evidence>
<feature type="region of interest" description="Disordered" evidence="5">
    <location>
        <begin position="385"/>
        <end position="405"/>
    </location>
</feature>
<dbReference type="SMART" id="SM00091">
    <property type="entry name" value="PAS"/>
    <property type="match status" value="1"/>
</dbReference>
<gene>
    <name evidence="8" type="ORF">FYK55_01245</name>
</gene>
<dbReference type="Gene3D" id="3.30.450.20">
    <property type="entry name" value="PAS domain"/>
    <property type="match status" value="1"/>
</dbReference>
<evidence type="ECO:0000256" key="1">
    <source>
        <dbReference type="ARBA" id="ARBA00022679"/>
    </source>
</evidence>
<comment type="caution">
    <text evidence="8">The sequence shown here is derived from an EMBL/GenBank/DDBJ whole genome shotgun (WGS) entry which is preliminary data.</text>
</comment>
<dbReference type="AlphaFoldDB" id="A0A5M6DHZ1"/>
<protein>
    <submittedName>
        <fullName evidence="8">Protein kinase</fullName>
    </submittedName>
</protein>
<dbReference type="Gene3D" id="3.30.200.20">
    <property type="entry name" value="Phosphorylase Kinase, domain 1"/>
    <property type="match status" value="1"/>
</dbReference>
<dbReference type="InterPro" id="IPR008271">
    <property type="entry name" value="Ser/Thr_kinase_AS"/>
</dbReference>
<feature type="region of interest" description="Disordered" evidence="5">
    <location>
        <begin position="172"/>
        <end position="199"/>
    </location>
</feature>
<keyword evidence="9" id="KW-1185">Reference proteome</keyword>
<evidence type="ECO:0000313" key="8">
    <source>
        <dbReference type="EMBL" id="KAA5547073.1"/>
    </source>
</evidence>
<proteinExistence type="predicted"/>
<dbReference type="PANTHER" id="PTHR43289">
    <property type="entry name" value="MITOGEN-ACTIVATED PROTEIN KINASE KINASE KINASE 20-RELATED"/>
    <property type="match status" value="1"/>
</dbReference>
<evidence type="ECO:0000256" key="2">
    <source>
        <dbReference type="ARBA" id="ARBA00022741"/>
    </source>
</evidence>
<dbReference type="InterPro" id="IPR000014">
    <property type="entry name" value="PAS"/>
</dbReference>
<dbReference type="EMBL" id="VWOX01000001">
    <property type="protein sequence ID" value="KAA5547073.1"/>
    <property type="molecule type" value="Genomic_DNA"/>
</dbReference>
<dbReference type="Gene3D" id="1.10.510.10">
    <property type="entry name" value="Transferase(Phosphotransferase) domain 1"/>
    <property type="match status" value="1"/>
</dbReference>
<name>A0A5M6DHZ1_9BACT</name>
<feature type="domain" description="Protein kinase" evidence="6">
    <location>
        <begin position="229"/>
        <end position="523"/>
    </location>
</feature>
<keyword evidence="4" id="KW-0067">ATP-binding</keyword>